<proteinExistence type="predicted"/>
<feature type="compositionally biased region" description="Polar residues" evidence="1">
    <location>
        <begin position="115"/>
        <end position="130"/>
    </location>
</feature>
<dbReference type="AlphaFoldDB" id="A0A098BSA8"/>
<dbReference type="Proteomes" id="UP000042997">
    <property type="component" value="Unassembled WGS sequence"/>
</dbReference>
<feature type="region of interest" description="Disordered" evidence="1">
    <location>
        <begin position="95"/>
        <end position="152"/>
    </location>
</feature>
<organism evidence="2 3">
    <name type="scientific">Rhodococcus ruber</name>
    <dbReference type="NCBI Taxonomy" id="1830"/>
    <lineage>
        <taxon>Bacteria</taxon>
        <taxon>Bacillati</taxon>
        <taxon>Actinomycetota</taxon>
        <taxon>Actinomycetes</taxon>
        <taxon>Mycobacteriales</taxon>
        <taxon>Nocardiaceae</taxon>
        <taxon>Rhodococcus</taxon>
    </lineage>
</organism>
<protein>
    <recommendedName>
        <fullName evidence="4">Transposase</fullName>
    </recommendedName>
</protein>
<feature type="region of interest" description="Disordered" evidence="1">
    <location>
        <begin position="179"/>
        <end position="254"/>
    </location>
</feature>
<accession>A0A098BSA8</accession>
<name>A0A098BSA8_9NOCA</name>
<dbReference type="EMBL" id="CCSD01000095">
    <property type="protein sequence ID" value="CDZ91075.1"/>
    <property type="molecule type" value="Genomic_DNA"/>
</dbReference>
<feature type="compositionally biased region" description="Polar residues" evidence="1">
    <location>
        <begin position="245"/>
        <end position="254"/>
    </location>
</feature>
<evidence type="ECO:0008006" key="4">
    <source>
        <dbReference type="Google" id="ProtNLM"/>
    </source>
</evidence>
<sequence>MDRLCGMMHVVVDALPSRLMRIHCGRSSNRCARVPGAAAGRWSGGARRSGGVHRDRLRAPQRLRLAAPAALVRVSVPTAHRRFATWTRRGCSTSCTGRFSTDSAPAGARTGPRRSWTQRTSERNGGSLTGPSPVDRGKNGSKIHILSDADGIPPMTAVNWANTFDSVMLQPTVTAIGGGALASRATPPTRSAAGGQGLRRPRAPPAARTGHRPTDRSARRRQERAPGPVSMEDRTYPGLVDRLPTTDNPLRTPR</sequence>
<evidence type="ECO:0000313" key="2">
    <source>
        <dbReference type="EMBL" id="CDZ91075.1"/>
    </source>
</evidence>
<evidence type="ECO:0000256" key="1">
    <source>
        <dbReference type="SAM" id="MobiDB-lite"/>
    </source>
</evidence>
<gene>
    <name evidence="2" type="ORF">RHRU231_800002</name>
</gene>
<evidence type="ECO:0000313" key="3">
    <source>
        <dbReference type="Proteomes" id="UP000042997"/>
    </source>
</evidence>
<reference evidence="2 3" key="1">
    <citation type="journal article" date="2014" name="Genome Announc.">
        <title>Draft Genome Sequence of Propane- and Butane-Oxidizing Actinobacterium Rhodococcus ruber IEGM 231.</title>
        <authorList>
            <person name="Ivshina I.B."/>
            <person name="Kuyukina M.S."/>
            <person name="Krivoruchko A.V."/>
            <person name="Barbe V."/>
            <person name="Fischer C."/>
        </authorList>
    </citation>
    <scope>NUCLEOTIDE SEQUENCE [LARGE SCALE GENOMIC DNA]</scope>
</reference>